<keyword evidence="1" id="KW-1133">Transmembrane helix</keyword>
<evidence type="ECO:0000313" key="3">
    <source>
        <dbReference type="Proteomes" id="UP000199236"/>
    </source>
</evidence>
<keyword evidence="3" id="KW-1185">Reference proteome</keyword>
<dbReference type="STRING" id="655353.SAMN04488056_12221"/>
<organism evidence="2 3">
    <name type="scientific">Cohaesibacter marisflavi</name>
    <dbReference type="NCBI Taxonomy" id="655353"/>
    <lineage>
        <taxon>Bacteria</taxon>
        <taxon>Pseudomonadati</taxon>
        <taxon>Pseudomonadota</taxon>
        <taxon>Alphaproteobacteria</taxon>
        <taxon>Hyphomicrobiales</taxon>
        <taxon>Cohaesibacteraceae</taxon>
    </lineage>
</organism>
<keyword evidence="1" id="KW-0472">Membrane</keyword>
<gene>
    <name evidence="2" type="ORF">SAMN04488056_12221</name>
</gene>
<evidence type="ECO:0000313" key="2">
    <source>
        <dbReference type="EMBL" id="SFP10611.1"/>
    </source>
</evidence>
<feature type="transmembrane region" description="Helical" evidence="1">
    <location>
        <begin position="12"/>
        <end position="32"/>
    </location>
</feature>
<dbReference type="OrthoDB" id="5514977at2"/>
<keyword evidence="1" id="KW-0812">Transmembrane</keyword>
<protein>
    <submittedName>
        <fullName evidence="2">Uncharacterized protein</fullName>
    </submittedName>
</protein>
<name>A0A1I5MNU6_9HYPH</name>
<reference evidence="2 3" key="1">
    <citation type="submission" date="2016-10" db="EMBL/GenBank/DDBJ databases">
        <authorList>
            <person name="de Groot N.N."/>
        </authorList>
    </citation>
    <scope>NUCLEOTIDE SEQUENCE [LARGE SCALE GENOMIC DNA]</scope>
    <source>
        <strain evidence="2 3">CGMCC 1.9157</strain>
    </source>
</reference>
<dbReference type="EMBL" id="FOVR01000022">
    <property type="protein sequence ID" value="SFP10611.1"/>
    <property type="molecule type" value="Genomic_DNA"/>
</dbReference>
<dbReference type="RefSeq" id="WP_090075577.1">
    <property type="nucleotide sequence ID" value="NZ_FOVR01000022.1"/>
</dbReference>
<dbReference type="AlphaFoldDB" id="A0A1I5MNU6"/>
<dbReference type="Proteomes" id="UP000199236">
    <property type="component" value="Unassembled WGS sequence"/>
</dbReference>
<accession>A0A1I5MNU6</accession>
<sequence>MKTPEWLKPGLYGAVIGAVCVGVIGFAWGGWMTSSGSNKMAMSMAHDDVIAALVPVCVDQSNKDLNRQATLTKITDASSYKRRDIVMESGWATVPGAEKPDRDLAQACLIALKLDK</sequence>
<proteinExistence type="predicted"/>
<evidence type="ECO:0000256" key="1">
    <source>
        <dbReference type="SAM" id="Phobius"/>
    </source>
</evidence>